<sequence length="168" mass="18234">MSESKFQHIRHKPPVELTTPRPLIIACSPLRSNVNLSTIMRTAGCCGVSEVIATGNAKVNPKIARDGAEEVKLTVKRTLVPVLKKLKADGYKLVGLEQTTNSSGLGDYQFPHKCVLVIGSEREGLGQDSLDLLDAVVEIPVWGLPFSYNVATATSMCLYQYCVQYPAG</sequence>
<dbReference type="InterPro" id="IPR001537">
    <property type="entry name" value="SpoU_MeTrfase"/>
</dbReference>
<evidence type="ECO:0000313" key="4">
    <source>
        <dbReference type="EMBL" id="MBK1791025.1"/>
    </source>
</evidence>
<evidence type="ECO:0000256" key="2">
    <source>
        <dbReference type="ARBA" id="ARBA00022679"/>
    </source>
</evidence>
<name>A0A8J7SHU9_9BACT</name>
<evidence type="ECO:0000259" key="3">
    <source>
        <dbReference type="Pfam" id="PF00588"/>
    </source>
</evidence>
<keyword evidence="2" id="KW-0808">Transferase</keyword>
<evidence type="ECO:0000256" key="1">
    <source>
        <dbReference type="ARBA" id="ARBA00022603"/>
    </source>
</evidence>
<keyword evidence="5" id="KW-1185">Reference proteome</keyword>
<keyword evidence="1 4" id="KW-0489">Methyltransferase</keyword>
<dbReference type="GO" id="GO:0003723">
    <property type="term" value="F:RNA binding"/>
    <property type="evidence" value="ECO:0007669"/>
    <property type="project" value="InterPro"/>
</dbReference>
<dbReference type="GO" id="GO:0030488">
    <property type="term" value="P:tRNA methylation"/>
    <property type="evidence" value="ECO:0007669"/>
    <property type="project" value="InterPro"/>
</dbReference>
<dbReference type="InterPro" id="IPR029026">
    <property type="entry name" value="tRNA_m1G_MTases_N"/>
</dbReference>
<accession>A0A8J7SHU9</accession>
<dbReference type="CDD" id="cd18091">
    <property type="entry name" value="SpoU-like_TRM3-like"/>
    <property type="match status" value="1"/>
</dbReference>
<dbReference type="Gene3D" id="3.40.1280.10">
    <property type="match status" value="1"/>
</dbReference>
<protein>
    <submittedName>
        <fullName evidence="4">RNA methyltransferase</fullName>
    </submittedName>
</protein>
<dbReference type="EMBL" id="JAENIM010000039">
    <property type="protein sequence ID" value="MBK1791025.1"/>
    <property type="molecule type" value="Genomic_DNA"/>
</dbReference>
<feature type="domain" description="tRNA/rRNA methyltransferase SpoU type" evidence="3">
    <location>
        <begin position="23"/>
        <end position="159"/>
    </location>
</feature>
<gene>
    <name evidence="4" type="ORF">JIN82_07655</name>
</gene>
<dbReference type="AlphaFoldDB" id="A0A8J7SHU9"/>
<comment type="caution">
    <text evidence="4">The sequence shown here is derived from an EMBL/GenBank/DDBJ whole genome shotgun (WGS) entry which is preliminary data.</text>
</comment>
<dbReference type="SUPFAM" id="SSF75217">
    <property type="entry name" value="alpha/beta knot"/>
    <property type="match status" value="1"/>
</dbReference>
<dbReference type="InterPro" id="IPR044748">
    <property type="entry name" value="Trm3/TARBP1_C"/>
</dbReference>
<proteinExistence type="predicted"/>
<dbReference type="GO" id="GO:0016423">
    <property type="term" value="F:tRNA (guanine) methyltransferase activity"/>
    <property type="evidence" value="ECO:0007669"/>
    <property type="project" value="InterPro"/>
</dbReference>
<dbReference type="PANTHER" id="PTHR12029:SF11">
    <property type="entry name" value="METHYLTRANSFERASE TARBP1-RELATED"/>
    <property type="match status" value="1"/>
</dbReference>
<reference evidence="4" key="1">
    <citation type="submission" date="2021-01" db="EMBL/GenBank/DDBJ databases">
        <title>Modified the classification status of verrucomicrobia.</title>
        <authorList>
            <person name="Feng X."/>
        </authorList>
    </citation>
    <scope>NUCLEOTIDE SEQUENCE</scope>
    <source>
        <strain evidence="4">_KCTC 22039</strain>
    </source>
</reference>
<dbReference type="RefSeq" id="WP_200311043.1">
    <property type="nucleotide sequence ID" value="NZ_JAENIM010000039.1"/>
</dbReference>
<dbReference type="PANTHER" id="PTHR12029">
    <property type="entry name" value="RNA METHYLTRANSFERASE"/>
    <property type="match status" value="1"/>
</dbReference>
<evidence type="ECO:0000313" key="5">
    <source>
        <dbReference type="Proteomes" id="UP000624703"/>
    </source>
</evidence>
<dbReference type="InterPro" id="IPR029028">
    <property type="entry name" value="Alpha/beta_knot_MTases"/>
</dbReference>
<dbReference type="InterPro" id="IPR045330">
    <property type="entry name" value="TRM3/TARBP1"/>
</dbReference>
<dbReference type="Proteomes" id="UP000624703">
    <property type="component" value="Unassembled WGS sequence"/>
</dbReference>
<organism evidence="4 5">
    <name type="scientific">Persicirhabdus sediminis</name>
    <dbReference type="NCBI Taxonomy" id="454144"/>
    <lineage>
        <taxon>Bacteria</taxon>
        <taxon>Pseudomonadati</taxon>
        <taxon>Verrucomicrobiota</taxon>
        <taxon>Verrucomicrobiia</taxon>
        <taxon>Verrucomicrobiales</taxon>
        <taxon>Verrucomicrobiaceae</taxon>
        <taxon>Persicirhabdus</taxon>
    </lineage>
</organism>
<dbReference type="Pfam" id="PF00588">
    <property type="entry name" value="SpoU_methylase"/>
    <property type="match status" value="1"/>
</dbReference>